<evidence type="ECO:0000256" key="5">
    <source>
        <dbReference type="ARBA" id="ARBA00004906"/>
    </source>
</evidence>
<feature type="compositionally biased region" description="Polar residues" evidence="18">
    <location>
        <begin position="317"/>
        <end position="327"/>
    </location>
</feature>
<keyword evidence="7" id="KW-0808">Transferase</keyword>
<keyword evidence="12" id="KW-0833">Ubl conjugation pathway</keyword>
<feature type="domain" description="RING-type" evidence="19">
    <location>
        <begin position="397"/>
        <end position="439"/>
    </location>
</feature>
<organism evidence="21 22">
    <name type="scientific">Neohortaea acidophila</name>
    <dbReference type="NCBI Taxonomy" id="245834"/>
    <lineage>
        <taxon>Eukaryota</taxon>
        <taxon>Fungi</taxon>
        <taxon>Dikarya</taxon>
        <taxon>Ascomycota</taxon>
        <taxon>Pezizomycotina</taxon>
        <taxon>Dothideomycetes</taxon>
        <taxon>Dothideomycetidae</taxon>
        <taxon>Mycosphaerellales</taxon>
        <taxon>Teratosphaeriaceae</taxon>
        <taxon>Neohortaea</taxon>
    </lineage>
</organism>
<keyword evidence="14" id="KW-0472">Membrane</keyword>
<dbReference type="GeneID" id="54478426"/>
<dbReference type="PANTHER" id="PTHR46661:SF4">
    <property type="entry name" value="RING-TYPE DOMAIN-CONTAINING PROTEIN"/>
    <property type="match status" value="1"/>
</dbReference>
<evidence type="ECO:0000259" key="19">
    <source>
        <dbReference type="PROSITE" id="PS50089"/>
    </source>
</evidence>
<evidence type="ECO:0000256" key="12">
    <source>
        <dbReference type="ARBA" id="ARBA00022786"/>
    </source>
</evidence>
<dbReference type="InterPro" id="IPR000306">
    <property type="entry name" value="Znf_FYVE"/>
</dbReference>
<protein>
    <recommendedName>
        <fullName evidence="6">RING-type E3 ubiquitin transferase</fullName>
        <ecNumber evidence="6">2.3.2.27</ecNumber>
    </recommendedName>
</protein>
<evidence type="ECO:0000256" key="1">
    <source>
        <dbReference type="ARBA" id="ARBA00000900"/>
    </source>
</evidence>
<evidence type="ECO:0000256" key="4">
    <source>
        <dbReference type="ARBA" id="ARBA00004371"/>
    </source>
</evidence>
<dbReference type="AlphaFoldDB" id="A0A6A6PNE8"/>
<dbReference type="GO" id="GO:0043161">
    <property type="term" value="P:proteasome-mediated ubiquitin-dependent protein catabolic process"/>
    <property type="evidence" value="ECO:0007669"/>
    <property type="project" value="TreeGrafter"/>
</dbReference>
<comment type="subcellular location">
    <subcellularLocation>
        <location evidence="3">Endosome</location>
    </subcellularLocation>
    <subcellularLocation>
        <location evidence="4">Lysosome</location>
    </subcellularLocation>
    <subcellularLocation>
        <location evidence="2">Membrane</location>
        <topology evidence="2">Peripheral membrane protein</topology>
    </subcellularLocation>
</comment>
<feature type="domain" description="FYVE-type" evidence="20">
    <location>
        <begin position="69"/>
        <end position="151"/>
    </location>
</feature>
<evidence type="ECO:0000256" key="11">
    <source>
        <dbReference type="ARBA" id="ARBA00022771"/>
    </source>
</evidence>
<feature type="region of interest" description="Disordered" evidence="18">
    <location>
        <begin position="156"/>
        <end position="293"/>
    </location>
</feature>
<keyword evidence="13" id="KW-0862">Zinc</keyword>
<dbReference type="Pfam" id="PF01363">
    <property type="entry name" value="FYVE"/>
    <property type="match status" value="1"/>
</dbReference>
<evidence type="ECO:0000256" key="15">
    <source>
        <dbReference type="ARBA" id="ARBA00023228"/>
    </source>
</evidence>
<keyword evidence="11 17" id="KW-0863">Zinc-finger</keyword>
<dbReference type="PROSITE" id="PS50089">
    <property type="entry name" value="ZF_RING_2"/>
    <property type="match status" value="1"/>
</dbReference>
<feature type="compositionally biased region" description="Basic and acidic residues" evidence="18">
    <location>
        <begin position="172"/>
        <end position="183"/>
    </location>
</feature>
<evidence type="ECO:0000313" key="22">
    <source>
        <dbReference type="Proteomes" id="UP000799767"/>
    </source>
</evidence>
<dbReference type="GO" id="GO:0061630">
    <property type="term" value="F:ubiquitin protein ligase activity"/>
    <property type="evidence" value="ECO:0007669"/>
    <property type="project" value="UniProtKB-EC"/>
</dbReference>
<dbReference type="OrthoDB" id="660555at2759"/>
<keyword evidence="22" id="KW-1185">Reference proteome</keyword>
<name>A0A6A6PNE8_9PEZI</name>
<dbReference type="SMART" id="SM00184">
    <property type="entry name" value="RING"/>
    <property type="match status" value="1"/>
</dbReference>
<evidence type="ECO:0000256" key="18">
    <source>
        <dbReference type="SAM" id="MobiDB-lite"/>
    </source>
</evidence>
<evidence type="ECO:0000259" key="20">
    <source>
        <dbReference type="PROSITE" id="PS50178"/>
    </source>
</evidence>
<feature type="compositionally biased region" description="Pro residues" evidence="18">
    <location>
        <begin position="189"/>
        <end position="204"/>
    </location>
</feature>
<evidence type="ECO:0000256" key="9">
    <source>
        <dbReference type="ARBA" id="ARBA00022723"/>
    </source>
</evidence>
<dbReference type="EC" id="2.3.2.27" evidence="6"/>
<evidence type="ECO:0000256" key="13">
    <source>
        <dbReference type="ARBA" id="ARBA00022833"/>
    </source>
</evidence>
<dbReference type="InterPro" id="IPR051878">
    <property type="entry name" value="ZNRF_ubiq-protein_ligase"/>
</dbReference>
<dbReference type="GO" id="GO:0016020">
    <property type="term" value="C:membrane"/>
    <property type="evidence" value="ECO:0007669"/>
    <property type="project" value="UniProtKB-SubCell"/>
</dbReference>
<evidence type="ECO:0000313" key="21">
    <source>
        <dbReference type="EMBL" id="KAF2481164.1"/>
    </source>
</evidence>
<dbReference type="PROSITE" id="PS50178">
    <property type="entry name" value="ZF_FYVE"/>
    <property type="match status" value="1"/>
</dbReference>
<evidence type="ECO:0000256" key="14">
    <source>
        <dbReference type="ARBA" id="ARBA00023136"/>
    </source>
</evidence>
<keyword evidence="8" id="KW-0519">Myristate</keyword>
<dbReference type="CDD" id="cd16489">
    <property type="entry name" value="mRING-CH-C4HC2H_ZNRF"/>
    <property type="match status" value="1"/>
</dbReference>
<dbReference type="InterPro" id="IPR017455">
    <property type="entry name" value="Znf_FYVE-rel"/>
</dbReference>
<dbReference type="Gene3D" id="3.30.40.10">
    <property type="entry name" value="Zinc/RING finger domain, C3HC4 (zinc finger)"/>
    <property type="match status" value="2"/>
</dbReference>
<dbReference type="InterPro" id="IPR001841">
    <property type="entry name" value="Znf_RING"/>
</dbReference>
<dbReference type="SUPFAM" id="SSF57903">
    <property type="entry name" value="FYVE/PHD zinc finger"/>
    <property type="match status" value="1"/>
</dbReference>
<reference evidence="21" key="1">
    <citation type="journal article" date="2020" name="Stud. Mycol.">
        <title>101 Dothideomycetes genomes: a test case for predicting lifestyles and emergence of pathogens.</title>
        <authorList>
            <person name="Haridas S."/>
            <person name="Albert R."/>
            <person name="Binder M."/>
            <person name="Bloem J."/>
            <person name="Labutti K."/>
            <person name="Salamov A."/>
            <person name="Andreopoulos B."/>
            <person name="Baker S."/>
            <person name="Barry K."/>
            <person name="Bills G."/>
            <person name="Bluhm B."/>
            <person name="Cannon C."/>
            <person name="Castanera R."/>
            <person name="Culley D."/>
            <person name="Daum C."/>
            <person name="Ezra D."/>
            <person name="Gonzalez J."/>
            <person name="Henrissat B."/>
            <person name="Kuo A."/>
            <person name="Liang C."/>
            <person name="Lipzen A."/>
            <person name="Lutzoni F."/>
            <person name="Magnuson J."/>
            <person name="Mondo S."/>
            <person name="Nolan M."/>
            <person name="Ohm R."/>
            <person name="Pangilinan J."/>
            <person name="Park H.-J."/>
            <person name="Ramirez L."/>
            <person name="Alfaro M."/>
            <person name="Sun H."/>
            <person name="Tritt A."/>
            <person name="Yoshinaga Y."/>
            <person name="Zwiers L.-H."/>
            <person name="Turgeon B."/>
            <person name="Goodwin S."/>
            <person name="Spatafora J."/>
            <person name="Crous P."/>
            <person name="Grigoriev I."/>
        </authorList>
    </citation>
    <scope>NUCLEOTIDE SEQUENCE</scope>
    <source>
        <strain evidence="21">CBS 113389</strain>
    </source>
</reference>
<feature type="compositionally biased region" description="Low complexity" evidence="18">
    <location>
        <begin position="243"/>
        <end position="267"/>
    </location>
</feature>
<keyword evidence="9" id="KW-0479">Metal-binding</keyword>
<evidence type="ECO:0000256" key="10">
    <source>
        <dbReference type="ARBA" id="ARBA00022753"/>
    </source>
</evidence>
<evidence type="ECO:0000256" key="16">
    <source>
        <dbReference type="ARBA" id="ARBA00023288"/>
    </source>
</evidence>
<keyword evidence="16" id="KW-0449">Lipoprotein</keyword>
<comment type="pathway">
    <text evidence="5">Protein modification; protein ubiquitination.</text>
</comment>
<proteinExistence type="predicted"/>
<feature type="region of interest" description="Disordered" evidence="18">
    <location>
        <begin position="1"/>
        <end position="60"/>
    </location>
</feature>
<dbReference type="EMBL" id="MU001638">
    <property type="protein sequence ID" value="KAF2481164.1"/>
    <property type="molecule type" value="Genomic_DNA"/>
</dbReference>
<dbReference type="GO" id="GO:0008270">
    <property type="term" value="F:zinc ion binding"/>
    <property type="evidence" value="ECO:0007669"/>
    <property type="project" value="UniProtKB-KW"/>
</dbReference>
<evidence type="ECO:0000256" key="7">
    <source>
        <dbReference type="ARBA" id="ARBA00022679"/>
    </source>
</evidence>
<evidence type="ECO:0000256" key="17">
    <source>
        <dbReference type="PROSITE-ProRule" id="PRU00175"/>
    </source>
</evidence>
<gene>
    <name evidence="21" type="ORF">BDY17DRAFT_325876</name>
</gene>
<comment type="catalytic activity">
    <reaction evidence="1">
        <text>S-ubiquitinyl-[E2 ubiquitin-conjugating enzyme]-L-cysteine + [acceptor protein]-L-lysine = [E2 ubiquitin-conjugating enzyme]-L-cysteine + N(6)-ubiquitinyl-[acceptor protein]-L-lysine.</text>
        <dbReference type="EC" id="2.3.2.27"/>
    </reaction>
</comment>
<dbReference type="GO" id="GO:0005768">
    <property type="term" value="C:endosome"/>
    <property type="evidence" value="ECO:0007669"/>
    <property type="project" value="UniProtKB-SubCell"/>
</dbReference>
<dbReference type="SUPFAM" id="SSF57850">
    <property type="entry name" value="RING/U-box"/>
    <property type="match status" value="1"/>
</dbReference>
<dbReference type="SMART" id="SM00064">
    <property type="entry name" value="FYVE"/>
    <property type="match status" value="1"/>
</dbReference>
<keyword evidence="15" id="KW-0458">Lysosome</keyword>
<dbReference type="PANTHER" id="PTHR46661">
    <property type="entry name" value="E3 UBIQUITIN-PROTEIN LIGASE ZNRF1-LIKE PROTEIN"/>
    <property type="match status" value="1"/>
</dbReference>
<dbReference type="RefSeq" id="XP_033587734.1">
    <property type="nucleotide sequence ID" value="XM_033737424.1"/>
</dbReference>
<evidence type="ECO:0000256" key="2">
    <source>
        <dbReference type="ARBA" id="ARBA00004170"/>
    </source>
</evidence>
<dbReference type="InterPro" id="IPR013083">
    <property type="entry name" value="Znf_RING/FYVE/PHD"/>
</dbReference>
<accession>A0A6A6PNE8</accession>
<dbReference type="Pfam" id="PF13639">
    <property type="entry name" value="zf-RING_2"/>
    <property type="match status" value="1"/>
</dbReference>
<keyword evidence="10" id="KW-0967">Endosome</keyword>
<sequence length="443" mass="48195">MAGQSRETAIDLTSPTRPPPPRSSSRRRDSEETIRAAAHNHPRPGMGASRPSGATRQSSDVVLPPWQPDAAVDRCPVCGTDFSFWYRKHHCRKCGRVVCAGCSPHRITIPRQYVVQPPALPDADRWPLGPPIGNPYRTLEGGEVVRVCNPCVPDPWTPGAEPDGPAQPTDVPPRRRDSHEPARYRYQQFPPPPSLQRPQPPVTSNPPGGLSQSLPPNNPAGPNSRAPPPPPPDHTRPSTHRYTASASTAIPPTTQPQPARQRPPAGTTSTTNLQPQPRPPRREIPEEDECPVCGLELPPGDAVREAHIQECITARFSSNPSNTTSVGSAPHLHPPRTSSTQSAPTATDAPPTAPSTSAPSNTTTTRPRATSYRPRGMAVYRATEKDCADAAGEPQECVICFEEFQPGEEMGRMECLCKFHRTCIRAWWETKGVGSCPTHMLHE</sequence>
<dbReference type="Proteomes" id="UP000799767">
    <property type="component" value="Unassembled WGS sequence"/>
</dbReference>
<evidence type="ECO:0000256" key="8">
    <source>
        <dbReference type="ARBA" id="ARBA00022707"/>
    </source>
</evidence>
<dbReference type="InterPro" id="IPR011011">
    <property type="entry name" value="Znf_FYVE_PHD"/>
</dbReference>
<feature type="region of interest" description="Disordered" evidence="18">
    <location>
        <begin position="317"/>
        <end position="375"/>
    </location>
</feature>
<dbReference type="GO" id="GO:0070936">
    <property type="term" value="P:protein K48-linked ubiquitination"/>
    <property type="evidence" value="ECO:0007669"/>
    <property type="project" value="TreeGrafter"/>
</dbReference>
<evidence type="ECO:0000256" key="6">
    <source>
        <dbReference type="ARBA" id="ARBA00012483"/>
    </source>
</evidence>
<evidence type="ECO:0000256" key="3">
    <source>
        <dbReference type="ARBA" id="ARBA00004177"/>
    </source>
</evidence>
<feature type="compositionally biased region" description="Low complexity" evidence="18">
    <location>
        <begin position="335"/>
        <end position="375"/>
    </location>
</feature>